<name>A0AAU7W7D2_9MICO</name>
<reference evidence="2" key="1">
    <citation type="submission" date="2024-05" db="EMBL/GenBank/DDBJ databases">
        <authorList>
            <person name="Yu L."/>
        </authorList>
    </citation>
    <scope>NUCLEOTIDE SEQUENCE</scope>
    <source>
        <strain evidence="2">G08B096</strain>
    </source>
</reference>
<evidence type="ECO:0000259" key="1">
    <source>
        <dbReference type="Pfam" id="PF18478"/>
    </source>
</evidence>
<dbReference type="EMBL" id="CP158374">
    <property type="protein sequence ID" value="XBX82646.1"/>
    <property type="molecule type" value="Genomic_DNA"/>
</dbReference>
<dbReference type="AlphaFoldDB" id="A0AAU7W7D2"/>
<accession>A0AAU7W7D2</accession>
<dbReference type="InterPro" id="IPR041375">
    <property type="entry name" value="VapC45_PIN-like"/>
</dbReference>
<organism evidence="2">
    <name type="scientific">Agromyces sp. G08B096</name>
    <dbReference type="NCBI Taxonomy" id="3156399"/>
    <lineage>
        <taxon>Bacteria</taxon>
        <taxon>Bacillati</taxon>
        <taxon>Actinomycetota</taxon>
        <taxon>Actinomycetes</taxon>
        <taxon>Micrococcales</taxon>
        <taxon>Microbacteriaceae</taxon>
        <taxon>Agromyces</taxon>
    </lineage>
</organism>
<gene>
    <name evidence="2" type="ORF">ABIQ69_01660</name>
</gene>
<dbReference type="Pfam" id="PF18478">
    <property type="entry name" value="PIN_10"/>
    <property type="match status" value="1"/>
</dbReference>
<evidence type="ECO:0000313" key="2">
    <source>
        <dbReference type="EMBL" id="XBX82646.1"/>
    </source>
</evidence>
<sequence length="134" mass="14560">MDGLRFFADRSLGDHEVPSALRAAGWQVISMRERYGSVTAQQLADIDWIADATAAGEVLLTGDKAIAKRPLEARAVRIARARVFALGSSQLTGRDKAERLLGASRAISRRAVREAGPYVISGTGHGLERLRLFE</sequence>
<protein>
    <recommendedName>
        <fullName evidence="1">VapC45 PIN like domain-containing protein</fullName>
    </recommendedName>
</protein>
<proteinExistence type="predicted"/>
<dbReference type="RefSeq" id="WP_350348662.1">
    <property type="nucleotide sequence ID" value="NZ_CP158374.1"/>
</dbReference>
<feature type="domain" description="VapC45 PIN like" evidence="1">
    <location>
        <begin position="5"/>
        <end position="87"/>
    </location>
</feature>